<dbReference type="PANTHER" id="PTHR33121:SF71">
    <property type="entry name" value="OXYGEN SENSOR PROTEIN DOSP"/>
    <property type="match status" value="1"/>
</dbReference>
<dbReference type="STRING" id="663278.Ethha_2513"/>
<evidence type="ECO:0000259" key="1">
    <source>
        <dbReference type="PROSITE" id="PS50883"/>
    </source>
</evidence>
<sequence>MAKRGTPVPTGAGVCPENVEALLRDALQNDRFTLAYQPQVDLQTGQLDGAEVLLRWLPPTGAPVLPPAFIPTAEATGLIHPIGEWVLRTACGQTHRWNANNRPFRLAVNLSPRQFSRAEEIVLAALRETGLDPGRLELEITEQSVAEDLPAAAGVLRRLNALGVRLALDDFGTGYSSLQYLARLPVHTLKIDRSFVAGMIRTAKARIIVENIIRLAHGLSMRVVAEGVETPGQRDLLRRQGCDLAQGFLYSRPLAGKKLRMLLTRPEPCVQTAG</sequence>
<protein>
    <submittedName>
        <fullName evidence="2">Diguanylate phosphodiesterase</fullName>
    </submittedName>
</protein>
<evidence type="ECO:0000313" key="3">
    <source>
        <dbReference type="Proteomes" id="UP000001551"/>
    </source>
</evidence>
<dbReference type="InterPro" id="IPR001633">
    <property type="entry name" value="EAL_dom"/>
</dbReference>
<dbReference type="AlphaFoldDB" id="E6U6D6"/>
<dbReference type="eggNOG" id="COG2200">
    <property type="taxonomic scope" value="Bacteria"/>
</dbReference>
<dbReference type="HOGENOM" id="CLU_000445_70_50_9"/>
<dbReference type="KEGG" id="eha:Ethha_2513"/>
<dbReference type="PANTHER" id="PTHR33121">
    <property type="entry name" value="CYCLIC DI-GMP PHOSPHODIESTERASE PDEF"/>
    <property type="match status" value="1"/>
</dbReference>
<gene>
    <name evidence="2" type="ordered locus">Ethha_2513</name>
</gene>
<evidence type="ECO:0000313" key="2">
    <source>
        <dbReference type="EMBL" id="ADU28006.1"/>
    </source>
</evidence>
<dbReference type="EMBL" id="CP002400">
    <property type="protein sequence ID" value="ADU28006.1"/>
    <property type="molecule type" value="Genomic_DNA"/>
</dbReference>
<name>E6U6D6_ETHHY</name>
<accession>E6U6D6</accession>
<dbReference type="SMART" id="SM00052">
    <property type="entry name" value="EAL"/>
    <property type="match status" value="1"/>
</dbReference>
<dbReference type="Proteomes" id="UP000001551">
    <property type="component" value="Chromosome"/>
</dbReference>
<reference evidence="2 3" key="1">
    <citation type="submission" date="2010-12" db="EMBL/GenBank/DDBJ databases">
        <title>Complete sequence of Ethanoligenens harbinense YUAN-3.</title>
        <authorList>
            <person name="Lucas S."/>
            <person name="Copeland A."/>
            <person name="Lapidus A."/>
            <person name="Cheng J.-F."/>
            <person name="Bruce D."/>
            <person name="Goodwin L."/>
            <person name="Pitluck S."/>
            <person name="Chertkov O."/>
            <person name="Misra M."/>
            <person name="Detter J.C."/>
            <person name="Han C."/>
            <person name="Tapia R."/>
            <person name="Land M."/>
            <person name="Hauser L."/>
            <person name="Jeffries C."/>
            <person name="Kyrpides N."/>
            <person name="Ivanova N."/>
            <person name="Mikhailova N."/>
            <person name="Wang A."/>
            <person name="Mouttaki H."/>
            <person name="He Z."/>
            <person name="Zhou J."/>
            <person name="Hemme C.L."/>
            <person name="Woyke T."/>
        </authorList>
    </citation>
    <scope>NUCLEOTIDE SEQUENCE [LARGE SCALE GENOMIC DNA]</scope>
    <source>
        <strain evidence="3">DSM 18485 / JCM 12961 / CGMCC 1.5033 / YUAN-3</strain>
    </source>
</reference>
<dbReference type="SUPFAM" id="SSF141868">
    <property type="entry name" value="EAL domain-like"/>
    <property type="match status" value="1"/>
</dbReference>
<dbReference type="InterPro" id="IPR035919">
    <property type="entry name" value="EAL_sf"/>
</dbReference>
<dbReference type="InterPro" id="IPR050706">
    <property type="entry name" value="Cyclic-di-GMP_PDE-like"/>
</dbReference>
<dbReference type="Pfam" id="PF00563">
    <property type="entry name" value="EAL"/>
    <property type="match status" value="1"/>
</dbReference>
<organism evidence="2 3">
    <name type="scientific">Ethanoligenens harbinense (strain DSM 18485 / JCM 12961 / CGMCC 1.5033 / YUAN-3)</name>
    <dbReference type="NCBI Taxonomy" id="663278"/>
    <lineage>
        <taxon>Bacteria</taxon>
        <taxon>Bacillati</taxon>
        <taxon>Bacillota</taxon>
        <taxon>Clostridia</taxon>
        <taxon>Eubacteriales</taxon>
        <taxon>Oscillospiraceae</taxon>
        <taxon>Ethanoligenens</taxon>
    </lineage>
</organism>
<dbReference type="Gene3D" id="3.20.20.450">
    <property type="entry name" value="EAL domain"/>
    <property type="match status" value="1"/>
</dbReference>
<proteinExistence type="predicted"/>
<dbReference type="GO" id="GO:0071111">
    <property type="term" value="F:cyclic-guanylate-specific phosphodiesterase activity"/>
    <property type="evidence" value="ECO:0007669"/>
    <property type="project" value="InterPro"/>
</dbReference>
<keyword evidence="3" id="KW-1185">Reference proteome</keyword>
<dbReference type="PROSITE" id="PS50883">
    <property type="entry name" value="EAL"/>
    <property type="match status" value="1"/>
</dbReference>
<feature type="domain" description="EAL" evidence="1">
    <location>
        <begin position="16"/>
        <end position="267"/>
    </location>
</feature>
<dbReference type="CDD" id="cd01948">
    <property type="entry name" value="EAL"/>
    <property type="match status" value="1"/>
</dbReference>